<sequence>MHITRTDSGTGTYYRVSGLDIHDINGNQTKKDDDASAGIFFEVLGNTRATKFDDVVVEGNTVRTVDRYGIHFWTRWMQRPELNNPNCGSACGTWTPQTRVVIRGNTVSDIGGDAIVPHHTEGALVEYNRVDGFREREPAHCAAGVWGWNTNRALYQYNEVSGGKSECDGQGLDIDEANIGTVYQYNYSHDNEGGFILLCNGSGSTTADNVVRYNISQNDGGQLFDMVCARTTNTQIYNNTFYLSRPVDVINNANGSTGDNAAFRNNVFHVATTQAAYLNAGTLTFDANVFHGNHPAGEPADARKVTADPLLTAPGTATSRTDVDGYRLRTGSPALANGVVMTSSATRDYFGNPVPAGCAPDRGAHQLSTTCTPAQGPVNGVHRISAGTQAIDVPANSTTQGTQLTVWPWHGGQNQKWTVTAHSDGTYELRNVNSGLCADIRDNSRSSGAAVIQWPCSGASNQRWIATAKDGGGYTLAAQSSGLLLTAASTADGAPLTQRPATSGAVQTWTFTKVS</sequence>
<dbReference type="Proteomes" id="UP000027632">
    <property type="component" value="Unassembled WGS sequence"/>
</dbReference>
<dbReference type="SMART" id="SM00710">
    <property type="entry name" value="PbH1"/>
    <property type="match status" value="5"/>
</dbReference>
<dbReference type="SMART" id="SM00458">
    <property type="entry name" value="RICIN"/>
    <property type="match status" value="1"/>
</dbReference>
<dbReference type="CDD" id="cd00161">
    <property type="entry name" value="beta-trefoil_Ricin-like"/>
    <property type="match status" value="1"/>
</dbReference>
<dbReference type="InterPro" id="IPR012334">
    <property type="entry name" value="Pectin_lyas_fold"/>
</dbReference>
<gene>
    <name evidence="2" type="ORF">DJ64_26245</name>
</gene>
<dbReference type="InterPro" id="IPR006626">
    <property type="entry name" value="PbH1"/>
</dbReference>
<evidence type="ECO:0000313" key="2">
    <source>
        <dbReference type="EMBL" id="KEG43254.1"/>
    </source>
</evidence>
<dbReference type="RefSeq" id="WP_037638680.1">
    <property type="nucleotide sequence ID" value="NZ_KL503830.1"/>
</dbReference>
<evidence type="ECO:0000313" key="3">
    <source>
        <dbReference type="Proteomes" id="UP000027632"/>
    </source>
</evidence>
<dbReference type="InterPro" id="IPR000772">
    <property type="entry name" value="Ricin_B_lectin"/>
</dbReference>
<feature type="domain" description="Ricin B lectin" evidence="1">
    <location>
        <begin position="379"/>
        <end position="512"/>
    </location>
</feature>
<name>A0ABR4T732_9ACTN</name>
<evidence type="ECO:0000259" key="1">
    <source>
        <dbReference type="SMART" id="SM00458"/>
    </source>
</evidence>
<proteinExistence type="predicted"/>
<accession>A0ABR4T732</accession>
<comment type="caution">
    <text evidence="2">The sequence shown here is derived from an EMBL/GenBank/DDBJ whole genome shotgun (WGS) entry which is preliminary data.</text>
</comment>
<protein>
    <recommendedName>
        <fullName evidence="1">Ricin B lectin domain-containing protein</fullName>
    </recommendedName>
</protein>
<dbReference type="Gene3D" id="2.80.10.50">
    <property type="match status" value="1"/>
</dbReference>
<dbReference type="SUPFAM" id="SSF50370">
    <property type="entry name" value="Ricin B-like lectins"/>
    <property type="match status" value="1"/>
</dbReference>
<organism evidence="2 3">
    <name type="scientific">Streptomyces griseorubens</name>
    <dbReference type="NCBI Taxonomy" id="66897"/>
    <lineage>
        <taxon>Bacteria</taxon>
        <taxon>Bacillati</taxon>
        <taxon>Actinomycetota</taxon>
        <taxon>Actinomycetes</taxon>
        <taxon>Kitasatosporales</taxon>
        <taxon>Streptomycetaceae</taxon>
        <taxon>Streptomyces</taxon>
        <taxon>Streptomyces althioticus group</taxon>
    </lineage>
</organism>
<reference evidence="2 3" key="1">
    <citation type="submission" date="2014-04" db="EMBL/GenBank/DDBJ databases">
        <title>Draft genome sequence of the novel Streptomyces griseorubens JSD-1 playing a role in carbon and nitrogen cycle.</title>
        <authorList>
            <consortium name="Shanghai Jiao Tong University"/>
            <person name="Feng H."/>
            <person name="Sun Y."/>
            <person name="Zhi Y."/>
            <person name="Mao L."/>
            <person name="Luo Y."/>
            <person name="Wei X."/>
            <person name="Zhou P."/>
        </authorList>
    </citation>
    <scope>NUCLEOTIDE SEQUENCE [LARGE SCALE GENOMIC DNA]</scope>
    <source>
        <strain evidence="2 3">JSD-1</strain>
    </source>
</reference>
<keyword evidence="3" id="KW-1185">Reference proteome</keyword>
<dbReference type="InterPro" id="IPR011050">
    <property type="entry name" value="Pectin_lyase_fold/virulence"/>
</dbReference>
<dbReference type="PROSITE" id="PS50231">
    <property type="entry name" value="RICIN_B_LECTIN"/>
    <property type="match status" value="1"/>
</dbReference>
<dbReference type="SUPFAM" id="SSF51126">
    <property type="entry name" value="Pectin lyase-like"/>
    <property type="match status" value="1"/>
</dbReference>
<dbReference type="EMBL" id="JJMG01000037">
    <property type="protein sequence ID" value="KEG43254.1"/>
    <property type="molecule type" value="Genomic_DNA"/>
</dbReference>
<dbReference type="Gene3D" id="2.160.20.10">
    <property type="entry name" value="Single-stranded right-handed beta-helix, Pectin lyase-like"/>
    <property type="match status" value="1"/>
</dbReference>
<dbReference type="Pfam" id="PF14200">
    <property type="entry name" value="RicinB_lectin_2"/>
    <property type="match status" value="1"/>
</dbReference>
<dbReference type="InterPro" id="IPR035992">
    <property type="entry name" value="Ricin_B-like_lectins"/>
</dbReference>